<keyword evidence="2" id="KW-0326">Glycosidase</keyword>
<dbReference type="GO" id="GO:0008477">
    <property type="term" value="F:purine nucleosidase activity"/>
    <property type="evidence" value="ECO:0007669"/>
    <property type="project" value="TreeGrafter"/>
</dbReference>
<reference evidence="4 5" key="1">
    <citation type="submission" date="2016-04" db="EMBL/GenBank/DDBJ databases">
        <title>Complete genome sequence of the haloalkaliphilic hydrocarbon-degrading bacterium Dietzia psychralcaliphila ILA-1T, isolated from a drain of a fish product-processing plant.</title>
        <authorList>
            <person name="Zhao J."/>
            <person name="Hu B."/>
            <person name="Geng S."/>
            <person name="Nie Y."/>
            <person name="Tang Y."/>
        </authorList>
    </citation>
    <scope>NUCLEOTIDE SEQUENCE [LARGE SCALE GENOMIC DNA]</scope>
    <source>
        <strain evidence="4 5">ILA-1</strain>
    </source>
</reference>
<dbReference type="Gene3D" id="3.90.245.10">
    <property type="entry name" value="Ribonucleoside hydrolase-like"/>
    <property type="match status" value="1"/>
</dbReference>
<name>A0AAD0JU24_9ACTN</name>
<protein>
    <submittedName>
        <fullName evidence="4">Nucleoside hydrolase</fullName>
    </submittedName>
</protein>
<feature type="domain" description="Inosine/uridine-preferring nucleoside hydrolase" evidence="3">
    <location>
        <begin position="18"/>
        <end position="324"/>
    </location>
</feature>
<dbReference type="PANTHER" id="PTHR12304">
    <property type="entry name" value="INOSINE-URIDINE PREFERRING NUCLEOSIDE HYDROLASE"/>
    <property type="match status" value="1"/>
</dbReference>
<dbReference type="InterPro" id="IPR023186">
    <property type="entry name" value="IUNH"/>
</dbReference>
<dbReference type="KEGG" id="dpc:A6048_08265"/>
<dbReference type="InterPro" id="IPR001910">
    <property type="entry name" value="Inosine/uridine_hydrolase_dom"/>
</dbReference>
<sequence>MTDSSPGVASGPTPRTPVLLDCDPGIDDALAIAYLVSEHRAGSIDLAGLVCTAGNVGLDDTVANALAWLDLAGAPPVTVAAGAGGAIAIPHVFTPETHGHRGAGHAELPTTTRALDPRDGAELWVDTARAHPGELVGIVTGPSSTLARALELEPALPRLLRRLVVMGGTFRGHPGNTTPVSEWNVDVDPEAADRVCLAWDAARATDPTVAPARWCGLNLTERAVWTPERSRRLVEVAQGSTLSRHLADALRFYFEFHDSVGEGYLAQVHDPLVAWLALHPEAALTEPVHLRIECAGEHTRGMTVEDRRGHRGRPANAEIVIDLSVPGGAVAVLEEVTVSIADLR</sequence>
<dbReference type="RefSeq" id="WP_107747614.1">
    <property type="nucleotide sequence ID" value="NZ_CP015453.1"/>
</dbReference>
<dbReference type="GO" id="GO:0006152">
    <property type="term" value="P:purine nucleoside catabolic process"/>
    <property type="evidence" value="ECO:0007669"/>
    <property type="project" value="TreeGrafter"/>
</dbReference>
<dbReference type="EMBL" id="CP015453">
    <property type="protein sequence ID" value="AWH95491.1"/>
    <property type="molecule type" value="Genomic_DNA"/>
</dbReference>
<dbReference type="PANTHER" id="PTHR12304:SF4">
    <property type="entry name" value="URIDINE NUCLEOSIDASE"/>
    <property type="match status" value="1"/>
</dbReference>
<dbReference type="Pfam" id="PF01156">
    <property type="entry name" value="IU_nuc_hydro"/>
    <property type="match status" value="1"/>
</dbReference>
<evidence type="ECO:0000313" key="5">
    <source>
        <dbReference type="Proteomes" id="UP000244903"/>
    </source>
</evidence>
<evidence type="ECO:0000259" key="3">
    <source>
        <dbReference type="Pfam" id="PF01156"/>
    </source>
</evidence>
<keyword evidence="5" id="KW-1185">Reference proteome</keyword>
<evidence type="ECO:0000256" key="1">
    <source>
        <dbReference type="ARBA" id="ARBA00022801"/>
    </source>
</evidence>
<evidence type="ECO:0000256" key="2">
    <source>
        <dbReference type="ARBA" id="ARBA00023295"/>
    </source>
</evidence>
<dbReference type="SUPFAM" id="SSF53590">
    <property type="entry name" value="Nucleoside hydrolase"/>
    <property type="match status" value="1"/>
</dbReference>
<dbReference type="InterPro" id="IPR036452">
    <property type="entry name" value="Ribo_hydro-like"/>
</dbReference>
<evidence type="ECO:0000313" key="4">
    <source>
        <dbReference type="EMBL" id="AWH95491.1"/>
    </source>
</evidence>
<keyword evidence="1 4" id="KW-0378">Hydrolase</keyword>
<dbReference type="Proteomes" id="UP000244903">
    <property type="component" value="Chromosome"/>
</dbReference>
<proteinExistence type="predicted"/>
<dbReference type="AlphaFoldDB" id="A0AAD0JU24"/>
<gene>
    <name evidence="4" type="ORF">A6048_08265</name>
</gene>
<dbReference type="GO" id="GO:0005829">
    <property type="term" value="C:cytosol"/>
    <property type="evidence" value="ECO:0007669"/>
    <property type="project" value="TreeGrafter"/>
</dbReference>
<organism evidence="4 5">
    <name type="scientific">Dietzia psychralcaliphila</name>
    <dbReference type="NCBI Taxonomy" id="139021"/>
    <lineage>
        <taxon>Bacteria</taxon>
        <taxon>Bacillati</taxon>
        <taxon>Actinomycetota</taxon>
        <taxon>Actinomycetes</taxon>
        <taxon>Mycobacteriales</taxon>
        <taxon>Dietziaceae</taxon>
        <taxon>Dietzia</taxon>
    </lineage>
</organism>
<accession>A0AAD0JU24</accession>